<evidence type="ECO:0000256" key="6">
    <source>
        <dbReference type="ARBA" id="ARBA00023277"/>
    </source>
</evidence>
<dbReference type="AlphaFoldDB" id="A0A1M7LNI2"/>
<evidence type="ECO:0000313" key="9">
    <source>
        <dbReference type="Proteomes" id="UP000184111"/>
    </source>
</evidence>
<dbReference type="Proteomes" id="UP000184111">
    <property type="component" value="Unassembled WGS sequence"/>
</dbReference>
<dbReference type="OrthoDB" id="9781367at2"/>
<evidence type="ECO:0000256" key="4">
    <source>
        <dbReference type="ARBA" id="ARBA00022723"/>
    </source>
</evidence>
<evidence type="ECO:0000256" key="5">
    <source>
        <dbReference type="ARBA" id="ARBA00022801"/>
    </source>
</evidence>
<dbReference type="Pfam" id="PF13242">
    <property type="entry name" value="Hydrolase_like"/>
    <property type="match status" value="1"/>
</dbReference>
<keyword evidence="6" id="KW-0119">Carbohydrate metabolism</keyword>
<evidence type="ECO:0000256" key="3">
    <source>
        <dbReference type="ARBA" id="ARBA00022490"/>
    </source>
</evidence>
<comment type="subcellular location">
    <subcellularLocation>
        <location evidence="1">Cytoplasm</location>
    </subcellularLocation>
</comment>
<dbReference type="GO" id="GO:0016791">
    <property type="term" value="F:phosphatase activity"/>
    <property type="evidence" value="ECO:0007669"/>
    <property type="project" value="InterPro"/>
</dbReference>
<reference evidence="8 9" key="1">
    <citation type="submission" date="2016-11" db="EMBL/GenBank/DDBJ databases">
        <authorList>
            <person name="Jaros S."/>
            <person name="Januszkiewicz K."/>
            <person name="Wedrychowicz H."/>
        </authorList>
    </citation>
    <scope>NUCLEOTIDE SEQUENCE [LARGE SCALE GENOMIC DNA]</scope>
    <source>
        <strain evidence="8 9">CGMCC 4.2025</strain>
    </source>
</reference>
<dbReference type="STRING" id="310782.SAMN05216499_114115"/>
<dbReference type="InterPro" id="IPR006549">
    <property type="entry name" value="HAD-SF_hydro_IIIA"/>
</dbReference>
<dbReference type="PANTHER" id="PTHR42891">
    <property type="entry name" value="D-GLYCERO-BETA-D-MANNO-HEPTOSE-1,7-BISPHOSPHATE 7-PHOSPHATASE"/>
    <property type="match status" value="1"/>
</dbReference>
<evidence type="ECO:0000256" key="1">
    <source>
        <dbReference type="ARBA" id="ARBA00004496"/>
    </source>
</evidence>
<dbReference type="NCBIfam" id="TIGR01662">
    <property type="entry name" value="HAD-SF-IIIA"/>
    <property type="match status" value="1"/>
</dbReference>
<comment type="similarity">
    <text evidence="2">Belongs to the GmhB family.</text>
</comment>
<dbReference type="InterPro" id="IPR004446">
    <property type="entry name" value="Heptose_bisP_phosphatase"/>
</dbReference>
<evidence type="ECO:0000313" key="8">
    <source>
        <dbReference type="EMBL" id="SHM79760.1"/>
    </source>
</evidence>
<dbReference type="NCBIfam" id="TIGR01656">
    <property type="entry name" value="Histidinol-ppas"/>
    <property type="match status" value="1"/>
</dbReference>
<sequence length="195" mass="20219">MDGRHVTAPSTAQGGPWEAVLFDRDGTLVEDVPYNGDPDRVRPMPGAAEAVALVRAAGIATGVVSNQSGIGRGLLTADQVHRVNERVDALLGPFGTWAVCPHAPQDGCPCRKPRPGLVRQAARALGARPAGCVLIGDIGADLGAARAAGAHGVIVPTPVTRPEEYADEPDAAPDLVTAVRRLLAAPVPEPGRRFR</sequence>
<name>A0A1M7LNI2_9ACTN</name>
<dbReference type="GO" id="GO:0005975">
    <property type="term" value="P:carbohydrate metabolic process"/>
    <property type="evidence" value="ECO:0007669"/>
    <property type="project" value="InterPro"/>
</dbReference>
<evidence type="ECO:0000256" key="2">
    <source>
        <dbReference type="ARBA" id="ARBA00005628"/>
    </source>
</evidence>
<protein>
    <recommendedName>
        <fullName evidence="7">D,D-heptose 1,7-bisphosphate phosphatase</fullName>
    </recommendedName>
</protein>
<proteinExistence type="inferred from homology"/>
<dbReference type="EMBL" id="FRBI01000014">
    <property type="protein sequence ID" value="SHM79760.1"/>
    <property type="molecule type" value="Genomic_DNA"/>
</dbReference>
<accession>A0A1M7LNI2</accession>
<dbReference type="GO" id="GO:0005737">
    <property type="term" value="C:cytoplasm"/>
    <property type="evidence" value="ECO:0007669"/>
    <property type="project" value="UniProtKB-SubCell"/>
</dbReference>
<keyword evidence="9" id="KW-1185">Reference proteome</keyword>
<organism evidence="8 9">
    <name type="scientific">Actinacidiphila paucisporea</name>
    <dbReference type="NCBI Taxonomy" id="310782"/>
    <lineage>
        <taxon>Bacteria</taxon>
        <taxon>Bacillati</taxon>
        <taxon>Actinomycetota</taxon>
        <taxon>Actinomycetes</taxon>
        <taxon>Kitasatosporales</taxon>
        <taxon>Streptomycetaceae</taxon>
        <taxon>Actinacidiphila</taxon>
    </lineage>
</organism>
<dbReference type="Gene3D" id="3.40.50.1000">
    <property type="entry name" value="HAD superfamily/HAD-like"/>
    <property type="match status" value="1"/>
</dbReference>
<gene>
    <name evidence="8" type="ORF">SAMN05216499_114115</name>
</gene>
<dbReference type="SUPFAM" id="SSF56784">
    <property type="entry name" value="HAD-like"/>
    <property type="match status" value="1"/>
</dbReference>
<keyword evidence="3" id="KW-0963">Cytoplasm</keyword>
<dbReference type="InterPro" id="IPR006543">
    <property type="entry name" value="Histidinol-phos"/>
</dbReference>
<dbReference type="PANTHER" id="PTHR42891:SF1">
    <property type="entry name" value="D-GLYCERO-BETA-D-MANNO-HEPTOSE-1,7-BISPHOSPHATE 7-PHOSPHATASE"/>
    <property type="match status" value="1"/>
</dbReference>
<dbReference type="InterPro" id="IPR023214">
    <property type="entry name" value="HAD_sf"/>
</dbReference>
<evidence type="ECO:0000256" key="7">
    <source>
        <dbReference type="ARBA" id="ARBA00031828"/>
    </source>
</evidence>
<dbReference type="InterPro" id="IPR036412">
    <property type="entry name" value="HAD-like_sf"/>
</dbReference>
<keyword evidence="5" id="KW-0378">Hydrolase</keyword>
<dbReference type="GO" id="GO:0046872">
    <property type="term" value="F:metal ion binding"/>
    <property type="evidence" value="ECO:0007669"/>
    <property type="project" value="UniProtKB-KW"/>
</dbReference>
<keyword evidence="4" id="KW-0479">Metal-binding</keyword>